<sequence>MAPEDRRKTVKELSKHADKAKEWIEWLNNVNDAPHEIRLLSSKVKIAKDTVSQIQISLEARPDLVEDESGQNLKMQIEEVIDGTSETLKKMSRLLSGFTAAAGQDGTALDRLEGFWQSFTYKNEGEGQIRATDNELQIQLTELTTLMSNIYASPKMANSTSLASATTPITVAKVPEPTSGASTLETVSPQSTSNNEERDRAREMASRSNSRDIGTSDDPDDPYPFSSSRQRHKTSNRPAPVHAASQLSALPPPRISIDHDRTATEVLLDAAWDGDLRSVAEALKHAPPNACDHQNLTALHFAVERDHMAVAMLLLDRGANVHSRADGGCLPLHLAARYASADTVEMLLDRAGADPNARSSDGRTALHYAARSAVDGDDERREVIRTLRDWGTDPTLATKKGETPRDVAVKRDHWDAAATLRRAEKKWEQDHGHMDGKPAQHRLQYKVTES</sequence>
<dbReference type="Pfam" id="PF12796">
    <property type="entry name" value="Ank_2"/>
    <property type="match status" value="1"/>
</dbReference>
<evidence type="ECO:0000256" key="4">
    <source>
        <dbReference type="SAM" id="MobiDB-lite"/>
    </source>
</evidence>
<feature type="repeat" description="ANK" evidence="3">
    <location>
        <begin position="327"/>
        <end position="360"/>
    </location>
</feature>
<dbReference type="EMBL" id="LGSR01000019">
    <property type="protein sequence ID" value="KOS19815.1"/>
    <property type="molecule type" value="Genomic_DNA"/>
</dbReference>
<gene>
    <name evidence="5" type="ORF">ESCO_005782</name>
</gene>
<dbReference type="PROSITE" id="PS50088">
    <property type="entry name" value="ANK_REPEAT"/>
    <property type="match status" value="2"/>
</dbReference>
<protein>
    <submittedName>
        <fullName evidence="5">Ankyrin-3</fullName>
    </submittedName>
</protein>
<evidence type="ECO:0000313" key="6">
    <source>
        <dbReference type="Proteomes" id="UP000053831"/>
    </source>
</evidence>
<feature type="compositionally biased region" description="Basic and acidic residues" evidence="4">
    <location>
        <begin position="423"/>
        <end position="438"/>
    </location>
</feature>
<dbReference type="SUPFAM" id="SSF48403">
    <property type="entry name" value="Ankyrin repeat"/>
    <property type="match status" value="1"/>
</dbReference>
<name>A0A0M9VUE5_ESCWE</name>
<dbReference type="STRING" id="150374.A0A0M9VUE5"/>
<dbReference type="AlphaFoldDB" id="A0A0M9VUE5"/>
<dbReference type="Proteomes" id="UP000053831">
    <property type="component" value="Unassembled WGS sequence"/>
</dbReference>
<dbReference type="Gene3D" id="1.25.40.20">
    <property type="entry name" value="Ankyrin repeat-containing domain"/>
    <property type="match status" value="1"/>
</dbReference>
<dbReference type="PANTHER" id="PTHR24178">
    <property type="entry name" value="MOLTING PROTEIN MLT-4"/>
    <property type="match status" value="1"/>
</dbReference>
<feature type="region of interest" description="Disordered" evidence="4">
    <location>
        <begin position="423"/>
        <end position="450"/>
    </location>
</feature>
<organism evidence="5 6">
    <name type="scientific">Escovopsis weberi</name>
    <dbReference type="NCBI Taxonomy" id="150374"/>
    <lineage>
        <taxon>Eukaryota</taxon>
        <taxon>Fungi</taxon>
        <taxon>Dikarya</taxon>
        <taxon>Ascomycota</taxon>
        <taxon>Pezizomycotina</taxon>
        <taxon>Sordariomycetes</taxon>
        <taxon>Hypocreomycetidae</taxon>
        <taxon>Hypocreales</taxon>
        <taxon>Hypocreaceae</taxon>
        <taxon>Escovopsis</taxon>
    </lineage>
</organism>
<keyword evidence="2 3" id="KW-0040">ANK repeat</keyword>
<feature type="repeat" description="ANK" evidence="3">
    <location>
        <begin position="294"/>
        <end position="326"/>
    </location>
</feature>
<comment type="caution">
    <text evidence="5">The sequence shown here is derived from an EMBL/GenBank/DDBJ whole genome shotgun (WGS) entry which is preliminary data.</text>
</comment>
<keyword evidence="1" id="KW-0677">Repeat</keyword>
<evidence type="ECO:0000313" key="5">
    <source>
        <dbReference type="EMBL" id="KOS19815.1"/>
    </source>
</evidence>
<evidence type="ECO:0000256" key="1">
    <source>
        <dbReference type="ARBA" id="ARBA00022737"/>
    </source>
</evidence>
<accession>A0A0M9VUE5</accession>
<dbReference type="InterPro" id="IPR002110">
    <property type="entry name" value="Ankyrin_rpt"/>
</dbReference>
<evidence type="ECO:0000256" key="2">
    <source>
        <dbReference type="ARBA" id="ARBA00023043"/>
    </source>
</evidence>
<feature type="compositionally biased region" description="Polar residues" evidence="4">
    <location>
        <begin position="179"/>
        <end position="194"/>
    </location>
</feature>
<keyword evidence="6" id="KW-1185">Reference proteome</keyword>
<evidence type="ECO:0000256" key="3">
    <source>
        <dbReference type="PROSITE-ProRule" id="PRU00023"/>
    </source>
</evidence>
<feature type="region of interest" description="Disordered" evidence="4">
    <location>
        <begin position="173"/>
        <end position="253"/>
    </location>
</feature>
<dbReference type="InterPro" id="IPR036770">
    <property type="entry name" value="Ankyrin_rpt-contain_sf"/>
</dbReference>
<dbReference type="PANTHER" id="PTHR24178:SF9">
    <property type="entry name" value="ANK_REP_REGION DOMAIN-CONTAINING PROTEIN"/>
    <property type="match status" value="1"/>
</dbReference>
<dbReference type="PROSITE" id="PS50297">
    <property type="entry name" value="ANK_REP_REGION"/>
    <property type="match status" value="2"/>
</dbReference>
<dbReference type="SMART" id="SM00248">
    <property type="entry name" value="ANK"/>
    <property type="match status" value="4"/>
</dbReference>
<proteinExistence type="predicted"/>
<reference evidence="5 6" key="1">
    <citation type="submission" date="2015-07" db="EMBL/GenBank/DDBJ databases">
        <title>The genome of the fungus Escovopsis weberi, a specialized disease agent of ant agriculture.</title>
        <authorList>
            <person name="de Man T.J."/>
            <person name="Stajich J.E."/>
            <person name="Kubicek C.P."/>
            <person name="Chenthamara K."/>
            <person name="Atanasova L."/>
            <person name="Druzhinina I.S."/>
            <person name="Birnbaum S."/>
            <person name="Barribeau S.M."/>
            <person name="Teiling C."/>
            <person name="Suen G."/>
            <person name="Currie C."/>
            <person name="Gerardo N.M."/>
        </authorList>
    </citation>
    <scope>NUCLEOTIDE SEQUENCE [LARGE SCALE GENOMIC DNA]</scope>
</reference>
<dbReference type="OrthoDB" id="194358at2759"/>
<feature type="compositionally biased region" description="Basic and acidic residues" evidence="4">
    <location>
        <begin position="195"/>
        <end position="205"/>
    </location>
</feature>